<dbReference type="AlphaFoldDB" id="A0AA43TYE9"/>
<name>A0AA43TYE9_9LECA</name>
<feature type="region of interest" description="Disordered" evidence="1">
    <location>
        <begin position="409"/>
        <end position="430"/>
    </location>
</feature>
<proteinExistence type="predicted"/>
<evidence type="ECO:0008006" key="5">
    <source>
        <dbReference type="Google" id="ProtNLM"/>
    </source>
</evidence>
<feature type="region of interest" description="Disordered" evidence="1">
    <location>
        <begin position="468"/>
        <end position="500"/>
    </location>
</feature>
<dbReference type="EMBL" id="JAPUFD010000013">
    <property type="protein sequence ID" value="MDI1490935.1"/>
    <property type="molecule type" value="Genomic_DNA"/>
</dbReference>
<evidence type="ECO:0000256" key="2">
    <source>
        <dbReference type="SAM" id="Phobius"/>
    </source>
</evidence>
<keyword evidence="2" id="KW-0472">Membrane</keyword>
<keyword evidence="2" id="KW-0812">Transmembrane</keyword>
<protein>
    <recommendedName>
        <fullName evidence="5">Kelch repeat protein</fullName>
    </recommendedName>
</protein>
<comment type="caution">
    <text evidence="3">The sequence shown here is derived from an EMBL/GenBank/DDBJ whole genome shotgun (WGS) entry which is preliminary data.</text>
</comment>
<feature type="compositionally biased region" description="Low complexity" evidence="1">
    <location>
        <begin position="409"/>
        <end position="428"/>
    </location>
</feature>
<feature type="compositionally biased region" description="Basic and acidic residues" evidence="1">
    <location>
        <begin position="480"/>
        <end position="491"/>
    </location>
</feature>
<evidence type="ECO:0000256" key="1">
    <source>
        <dbReference type="SAM" id="MobiDB-lite"/>
    </source>
</evidence>
<keyword evidence="2" id="KW-1133">Transmembrane helix</keyword>
<dbReference type="Proteomes" id="UP001161017">
    <property type="component" value="Unassembled WGS sequence"/>
</dbReference>
<organism evidence="3 4">
    <name type="scientific">Ramalina farinacea</name>
    <dbReference type="NCBI Taxonomy" id="258253"/>
    <lineage>
        <taxon>Eukaryota</taxon>
        <taxon>Fungi</taxon>
        <taxon>Dikarya</taxon>
        <taxon>Ascomycota</taxon>
        <taxon>Pezizomycotina</taxon>
        <taxon>Lecanoromycetes</taxon>
        <taxon>OSLEUM clade</taxon>
        <taxon>Lecanoromycetidae</taxon>
        <taxon>Lecanorales</taxon>
        <taxon>Lecanorineae</taxon>
        <taxon>Ramalinaceae</taxon>
        <taxon>Ramalina</taxon>
    </lineage>
</organism>
<reference evidence="3" key="1">
    <citation type="journal article" date="2023" name="Genome Biol. Evol.">
        <title>First Whole Genome Sequence and Flow Cytometry Genome Size Data for the Lichen-Forming Fungus Ramalina farinacea (Ascomycota).</title>
        <authorList>
            <person name="Llewellyn T."/>
            <person name="Mian S."/>
            <person name="Hill R."/>
            <person name="Leitch I.J."/>
            <person name="Gaya E."/>
        </authorList>
    </citation>
    <scope>NUCLEOTIDE SEQUENCE</scope>
    <source>
        <strain evidence="3">LIQ254RAFAR</strain>
    </source>
</reference>
<evidence type="ECO:0000313" key="3">
    <source>
        <dbReference type="EMBL" id="MDI1490935.1"/>
    </source>
</evidence>
<accession>A0AA43TYE9</accession>
<gene>
    <name evidence="3" type="ORF">OHK93_002140</name>
</gene>
<keyword evidence="4" id="KW-1185">Reference proteome</keyword>
<evidence type="ECO:0000313" key="4">
    <source>
        <dbReference type="Proteomes" id="UP001161017"/>
    </source>
</evidence>
<dbReference type="SUPFAM" id="SSF50965">
    <property type="entry name" value="Galactose oxidase, central domain"/>
    <property type="match status" value="1"/>
</dbReference>
<dbReference type="InterPro" id="IPR011043">
    <property type="entry name" value="Gal_Oxase/kelch_b-propeller"/>
</dbReference>
<sequence>MERSFHEPRKDLAVYVDDWPTQRRLKRQSVGYRSPNSESEAMLYHHRAFHSLSLNAIESGAPTLILQALWEDPSGSSFYAYDGGISYALPFSEQPAPPANELWHFTPSGGSGAWSQMGELASSNFTTLQRCWGGYYASGGGLGFALGGHQDTATGLAHGWSNPPGLVIYNFTSMEWFNLSATGYSFDGSAQSGAAHFVPGYGDAGLLFIFAGVVGIHSDYLPRLDSVSMFDPTSRQWASQQTSGTVPMPVTNPCVVGVQGDNNTYEIFFYGGSASDPNQTVVPGAQGAVYVLTLPAFHWLRTADTPVYRRNLHSCNVVGSRQMVSVGGKVSMAVGEDKAIPDPWPQGLGIFDMSAMEWKANYDPEAKAYVSPNSVKAYYQQNGSYPTSWSNDVVQKWFTEAAANNTAAANSSTSSAPATESTASAFPTGSHGTSKGALAGGIVGGVAAFALIVLFVLYLLRRRPRRAAPAQSFDPGDGYQKAELEDKKQEVPSELAGVNDDRRGVLTSELPYWQEMHEMPVEKPELPGRLSHEFR</sequence>
<feature type="transmembrane region" description="Helical" evidence="2">
    <location>
        <begin position="437"/>
        <end position="460"/>
    </location>
</feature>